<protein>
    <submittedName>
        <fullName evidence="2">Uncharacterized protein</fullName>
    </submittedName>
</protein>
<name>A0A7R8WPC1_9CRUS</name>
<organism evidence="2">
    <name type="scientific">Cyprideis torosa</name>
    <dbReference type="NCBI Taxonomy" id="163714"/>
    <lineage>
        <taxon>Eukaryota</taxon>
        <taxon>Metazoa</taxon>
        <taxon>Ecdysozoa</taxon>
        <taxon>Arthropoda</taxon>
        <taxon>Crustacea</taxon>
        <taxon>Oligostraca</taxon>
        <taxon>Ostracoda</taxon>
        <taxon>Podocopa</taxon>
        <taxon>Podocopida</taxon>
        <taxon>Cytherocopina</taxon>
        <taxon>Cytheroidea</taxon>
        <taxon>Cytherideidae</taxon>
        <taxon>Cyprideis</taxon>
    </lineage>
</organism>
<proteinExistence type="predicted"/>
<feature type="region of interest" description="Disordered" evidence="1">
    <location>
        <begin position="56"/>
        <end position="96"/>
    </location>
</feature>
<dbReference type="AlphaFoldDB" id="A0A7R8WPC1"/>
<sequence length="96" mass="10244">VFTVVVLWQEKFINLLEASRGSITVFKPTATEALLSAITAVPCSMGFHVRASSVMPLLEQPPAPPRSPRTPQDPPTPPSSHKDPHGGSPQLPQGPL</sequence>
<feature type="compositionally biased region" description="Pro residues" evidence="1">
    <location>
        <begin position="59"/>
        <end position="78"/>
    </location>
</feature>
<reference evidence="2" key="1">
    <citation type="submission" date="2020-11" db="EMBL/GenBank/DDBJ databases">
        <authorList>
            <person name="Tran Van P."/>
        </authorList>
    </citation>
    <scope>NUCLEOTIDE SEQUENCE</scope>
</reference>
<gene>
    <name evidence="2" type="ORF">CTOB1V02_LOCUS13430</name>
</gene>
<feature type="non-terminal residue" evidence="2">
    <location>
        <position position="1"/>
    </location>
</feature>
<accession>A0A7R8WPC1</accession>
<evidence type="ECO:0000256" key="1">
    <source>
        <dbReference type="SAM" id="MobiDB-lite"/>
    </source>
</evidence>
<evidence type="ECO:0000313" key="2">
    <source>
        <dbReference type="EMBL" id="CAD7235615.1"/>
    </source>
</evidence>
<dbReference type="EMBL" id="OB673775">
    <property type="protein sequence ID" value="CAD7235615.1"/>
    <property type="molecule type" value="Genomic_DNA"/>
</dbReference>